<comment type="caution">
    <text evidence="1">The sequence shown here is derived from an EMBL/GenBank/DDBJ whole genome shotgun (WGS) entry which is preliminary data.</text>
</comment>
<gene>
    <name evidence="1" type="ORF">L1987_14910</name>
</gene>
<dbReference type="Proteomes" id="UP001056120">
    <property type="component" value="Linkage Group LG05"/>
</dbReference>
<proteinExistence type="predicted"/>
<organism evidence="1 2">
    <name type="scientific">Smallanthus sonchifolius</name>
    <dbReference type="NCBI Taxonomy" id="185202"/>
    <lineage>
        <taxon>Eukaryota</taxon>
        <taxon>Viridiplantae</taxon>
        <taxon>Streptophyta</taxon>
        <taxon>Embryophyta</taxon>
        <taxon>Tracheophyta</taxon>
        <taxon>Spermatophyta</taxon>
        <taxon>Magnoliopsida</taxon>
        <taxon>eudicotyledons</taxon>
        <taxon>Gunneridae</taxon>
        <taxon>Pentapetalae</taxon>
        <taxon>asterids</taxon>
        <taxon>campanulids</taxon>
        <taxon>Asterales</taxon>
        <taxon>Asteraceae</taxon>
        <taxon>Asteroideae</taxon>
        <taxon>Heliantheae alliance</taxon>
        <taxon>Millerieae</taxon>
        <taxon>Smallanthus</taxon>
    </lineage>
</organism>
<sequence length="82" mass="9052">MVIGKRSNTLKLPIFYGGDRSVDGLWHALDGLIAKFDNLIAKADKLDTILEELCAMIVGSENVHINHKGGYYGAIRHPIMSK</sequence>
<keyword evidence="2" id="KW-1185">Reference proteome</keyword>
<evidence type="ECO:0000313" key="2">
    <source>
        <dbReference type="Proteomes" id="UP001056120"/>
    </source>
</evidence>
<protein>
    <submittedName>
        <fullName evidence="1">Uncharacterized protein</fullName>
    </submittedName>
</protein>
<reference evidence="1 2" key="2">
    <citation type="journal article" date="2022" name="Mol. Ecol. Resour.">
        <title>The genomes of chicory, endive, great burdock and yacon provide insights into Asteraceae paleo-polyploidization history and plant inulin production.</title>
        <authorList>
            <person name="Fan W."/>
            <person name="Wang S."/>
            <person name="Wang H."/>
            <person name="Wang A."/>
            <person name="Jiang F."/>
            <person name="Liu H."/>
            <person name="Zhao H."/>
            <person name="Xu D."/>
            <person name="Zhang Y."/>
        </authorList>
    </citation>
    <scope>NUCLEOTIDE SEQUENCE [LARGE SCALE GENOMIC DNA]</scope>
    <source>
        <strain evidence="2">cv. Yunnan</strain>
        <tissue evidence="1">Leaves</tissue>
    </source>
</reference>
<name>A0ACB9J4M8_9ASTR</name>
<dbReference type="EMBL" id="CM042022">
    <property type="protein sequence ID" value="KAI3815249.1"/>
    <property type="molecule type" value="Genomic_DNA"/>
</dbReference>
<evidence type="ECO:0000313" key="1">
    <source>
        <dbReference type="EMBL" id="KAI3815249.1"/>
    </source>
</evidence>
<reference evidence="2" key="1">
    <citation type="journal article" date="2022" name="Mol. Ecol. Resour.">
        <title>The genomes of chicory, endive, great burdock and yacon provide insights into Asteraceae palaeo-polyploidization history and plant inulin production.</title>
        <authorList>
            <person name="Fan W."/>
            <person name="Wang S."/>
            <person name="Wang H."/>
            <person name="Wang A."/>
            <person name="Jiang F."/>
            <person name="Liu H."/>
            <person name="Zhao H."/>
            <person name="Xu D."/>
            <person name="Zhang Y."/>
        </authorList>
    </citation>
    <scope>NUCLEOTIDE SEQUENCE [LARGE SCALE GENOMIC DNA]</scope>
    <source>
        <strain evidence="2">cv. Yunnan</strain>
    </source>
</reference>
<accession>A0ACB9J4M8</accession>